<accession>A0ABT3HGT5</accession>
<evidence type="ECO:0000313" key="2">
    <source>
        <dbReference type="Proteomes" id="UP001209755"/>
    </source>
</evidence>
<keyword evidence="2" id="KW-1185">Reference proteome</keyword>
<sequence>MNRREFLFGLNRLNAGHAAAPEPMRIAAPVDAARDRLFRAAMAAGLDPATIDPAQLETLLGEEERESF</sequence>
<evidence type="ECO:0000313" key="1">
    <source>
        <dbReference type="EMBL" id="MCW2309618.1"/>
    </source>
</evidence>
<comment type="caution">
    <text evidence="1">The sequence shown here is derived from an EMBL/GenBank/DDBJ whole genome shotgun (WGS) entry which is preliminary data.</text>
</comment>
<protein>
    <submittedName>
        <fullName evidence="1">Uncharacterized protein</fullName>
    </submittedName>
</protein>
<organism evidence="1 2">
    <name type="scientific">Rhodobium gokarnense</name>
    <dbReference type="NCBI Taxonomy" id="364296"/>
    <lineage>
        <taxon>Bacteria</taxon>
        <taxon>Pseudomonadati</taxon>
        <taxon>Pseudomonadota</taxon>
        <taxon>Alphaproteobacteria</taxon>
        <taxon>Hyphomicrobiales</taxon>
        <taxon>Rhodobiaceae</taxon>
        <taxon>Rhodobium</taxon>
    </lineage>
</organism>
<reference evidence="2" key="1">
    <citation type="submission" date="2023-07" db="EMBL/GenBank/DDBJ databases">
        <title>Genome sequencing of Purple Non-Sulfur Bacteria from various extreme environments.</title>
        <authorList>
            <person name="Mayer M."/>
        </authorList>
    </citation>
    <scope>NUCLEOTIDE SEQUENCE [LARGE SCALE GENOMIC DNA]</scope>
    <source>
        <strain evidence="2">DSM 17935</strain>
    </source>
</reference>
<name>A0ABT3HGT5_9HYPH</name>
<dbReference type="EMBL" id="JAOQNS010000013">
    <property type="protein sequence ID" value="MCW2309618.1"/>
    <property type="molecule type" value="Genomic_DNA"/>
</dbReference>
<proteinExistence type="predicted"/>
<dbReference type="RefSeq" id="WP_264603190.1">
    <property type="nucleotide sequence ID" value="NZ_JAOQNS010000013.1"/>
</dbReference>
<dbReference type="Proteomes" id="UP001209755">
    <property type="component" value="Unassembled WGS sequence"/>
</dbReference>
<gene>
    <name evidence="1" type="ORF">M2319_003974</name>
</gene>